<protein>
    <recommendedName>
        <fullName evidence="5 7">3-dehydroquinate dehydratase</fullName>
        <shortName evidence="7">3-dehydroquinase</shortName>
        <ecNumber evidence="5 7">4.2.1.10</ecNumber>
    </recommendedName>
    <alternativeName>
        <fullName evidence="7">Type II DHQase</fullName>
    </alternativeName>
</protein>
<dbReference type="GO" id="GO:0003855">
    <property type="term" value="F:3-dehydroquinate dehydratase activity"/>
    <property type="evidence" value="ECO:0007669"/>
    <property type="project" value="UniProtKB-UniRule"/>
</dbReference>
<evidence type="ECO:0000256" key="3">
    <source>
        <dbReference type="ARBA" id="ARBA00011037"/>
    </source>
</evidence>
<dbReference type="GO" id="GO:0009073">
    <property type="term" value="P:aromatic amino acid family biosynthetic process"/>
    <property type="evidence" value="ECO:0007669"/>
    <property type="project" value="UniProtKB-KW"/>
</dbReference>
<comment type="pathway">
    <text evidence="2 7">Metabolic intermediate biosynthesis; chorismate biosynthesis; chorismate from D-erythrose 4-phosphate and phosphoenolpyruvate: step 3/7.</text>
</comment>
<feature type="binding site" evidence="7 9">
    <location>
        <position position="80"/>
    </location>
    <ligand>
        <name>substrate</name>
    </ligand>
</feature>
<gene>
    <name evidence="7" type="primary">aroQ</name>
    <name evidence="11" type="ORF">A2960_02100</name>
</gene>
<evidence type="ECO:0000256" key="9">
    <source>
        <dbReference type="PIRSR" id="PIRSR001399-2"/>
    </source>
</evidence>
<feature type="binding site" evidence="7 9">
    <location>
        <position position="74"/>
    </location>
    <ligand>
        <name>substrate</name>
    </ligand>
</feature>
<evidence type="ECO:0000313" key="11">
    <source>
        <dbReference type="EMBL" id="OGG26917.1"/>
    </source>
</evidence>
<comment type="caution">
    <text evidence="11">The sequence shown here is derived from an EMBL/GenBank/DDBJ whole genome shotgun (WGS) entry which is preliminary data.</text>
</comment>
<reference evidence="11 12" key="1">
    <citation type="journal article" date="2016" name="Nat. Commun.">
        <title>Thousands of microbial genomes shed light on interconnected biogeochemical processes in an aquifer system.</title>
        <authorList>
            <person name="Anantharaman K."/>
            <person name="Brown C.T."/>
            <person name="Hug L.A."/>
            <person name="Sharon I."/>
            <person name="Castelle C.J."/>
            <person name="Probst A.J."/>
            <person name="Thomas B.C."/>
            <person name="Singh A."/>
            <person name="Wilkins M.J."/>
            <person name="Karaoz U."/>
            <person name="Brodie E.L."/>
            <person name="Williams K.H."/>
            <person name="Hubbard S.S."/>
            <person name="Banfield J.F."/>
        </authorList>
    </citation>
    <scope>NUCLEOTIDE SEQUENCE [LARGE SCALE GENOMIC DNA]</scope>
</reference>
<feature type="binding site" evidence="7 9">
    <location>
        <position position="87"/>
    </location>
    <ligand>
        <name>substrate</name>
    </ligand>
</feature>
<dbReference type="HAMAP" id="MF_00169">
    <property type="entry name" value="AroQ"/>
    <property type="match status" value="1"/>
</dbReference>
<dbReference type="Gene3D" id="3.40.50.9100">
    <property type="entry name" value="Dehydroquinase, class II"/>
    <property type="match status" value="1"/>
</dbReference>
<comment type="function">
    <text evidence="7">Catalyzes a trans-dehydration via an enolate intermediate.</text>
</comment>
<dbReference type="EMBL" id="MFJR01000007">
    <property type="protein sequence ID" value="OGG26917.1"/>
    <property type="molecule type" value="Genomic_DNA"/>
</dbReference>
<evidence type="ECO:0000256" key="10">
    <source>
        <dbReference type="PIRSR" id="PIRSR001399-3"/>
    </source>
</evidence>
<feature type="active site" description="Proton donor" evidence="7 8">
    <location>
        <position position="100"/>
    </location>
</feature>
<dbReference type="Pfam" id="PF01220">
    <property type="entry name" value="DHquinase_II"/>
    <property type="match status" value="1"/>
</dbReference>
<feature type="binding site" evidence="7 9">
    <location>
        <position position="111"/>
    </location>
    <ligand>
        <name>substrate</name>
    </ligand>
</feature>
<keyword evidence="7" id="KW-0028">Amino-acid biosynthesis</keyword>
<sequence>MKKILVINGPNLNMLGKRNHEHYGKTTLDQVGSKLRAIARKMDCSLLFFQSNHEGSLIDFIQGNSKEADAILINPGALTHYGYSLRDALEDANLPVVTVHLSDIKNREPFRKIDAFEEVSIENIYGLREKSYTKGLDILIKYINKLA</sequence>
<evidence type="ECO:0000256" key="1">
    <source>
        <dbReference type="ARBA" id="ARBA00001864"/>
    </source>
</evidence>
<feature type="active site" description="Proton acceptor" evidence="7 8">
    <location>
        <position position="23"/>
    </location>
</feature>
<dbReference type="PIRSF" id="PIRSF001399">
    <property type="entry name" value="DHquinase_II"/>
    <property type="match status" value="1"/>
</dbReference>
<comment type="similarity">
    <text evidence="3 7">Belongs to the type-II 3-dehydroquinase family.</text>
</comment>
<evidence type="ECO:0000256" key="7">
    <source>
        <dbReference type="HAMAP-Rule" id="MF_00169"/>
    </source>
</evidence>
<evidence type="ECO:0000256" key="5">
    <source>
        <dbReference type="ARBA" id="ARBA00012060"/>
    </source>
</evidence>
<dbReference type="CDD" id="cd00466">
    <property type="entry name" value="DHQase_II"/>
    <property type="match status" value="1"/>
</dbReference>
<dbReference type="GO" id="GO:0008652">
    <property type="term" value="P:amino acid biosynthetic process"/>
    <property type="evidence" value="ECO:0007669"/>
    <property type="project" value="UniProtKB-KW"/>
</dbReference>
<dbReference type="PANTHER" id="PTHR21272:SF3">
    <property type="entry name" value="CATABOLIC 3-DEHYDROQUINASE"/>
    <property type="match status" value="1"/>
</dbReference>
<organism evidence="11 12">
    <name type="scientific">Candidatus Gottesmanbacteria bacterium RIFCSPLOWO2_01_FULL_39_12b</name>
    <dbReference type="NCBI Taxonomy" id="1798388"/>
    <lineage>
        <taxon>Bacteria</taxon>
        <taxon>Candidatus Gottesmaniibacteriota</taxon>
    </lineage>
</organism>
<dbReference type="SUPFAM" id="SSF52304">
    <property type="entry name" value="Type II 3-dehydroquinate dehydratase"/>
    <property type="match status" value="1"/>
</dbReference>
<evidence type="ECO:0000313" key="12">
    <source>
        <dbReference type="Proteomes" id="UP000176609"/>
    </source>
</evidence>
<evidence type="ECO:0000256" key="2">
    <source>
        <dbReference type="ARBA" id="ARBA00004902"/>
    </source>
</evidence>
<comment type="subunit">
    <text evidence="4 7">Homododecamer.</text>
</comment>
<proteinExistence type="inferred from homology"/>
<accession>A0A1F6ARK7</accession>
<keyword evidence="6 7" id="KW-0456">Lyase</keyword>
<dbReference type="PANTHER" id="PTHR21272">
    <property type="entry name" value="CATABOLIC 3-DEHYDROQUINASE"/>
    <property type="match status" value="1"/>
</dbReference>
<dbReference type="EC" id="4.2.1.10" evidence="5 7"/>
<feature type="binding site" evidence="7 9">
    <location>
        <begin position="101"/>
        <end position="102"/>
    </location>
    <ligand>
        <name>substrate</name>
    </ligand>
</feature>
<evidence type="ECO:0000256" key="6">
    <source>
        <dbReference type="ARBA" id="ARBA00023239"/>
    </source>
</evidence>
<dbReference type="UniPathway" id="UPA00053">
    <property type="reaction ID" value="UER00086"/>
</dbReference>
<dbReference type="GO" id="GO:0019631">
    <property type="term" value="P:quinate catabolic process"/>
    <property type="evidence" value="ECO:0007669"/>
    <property type="project" value="TreeGrafter"/>
</dbReference>
<name>A0A1F6ARK7_9BACT</name>
<evidence type="ECO:0000256" key="8">
    <source>
        <dbReference type="PIRSR" id="PIRSR001399-1"/>
    </source>
</evidence>
<dbReference type="Proteomes" id="UP000176609">
    <property type="component" value="Unassembled WGS sequence"/>
</dbReference>
<dbReference type="InterPro" id="IPR001874">
    <property type="entry name" value="DHquinase_II"/>
</dbReference>
<dbReference type="GO" id="GO:0009423">
    <property type="term" value="P:chorismate biosynthetic process"/>
    <property type="evidence" value="ECO:0007669"/>
    <property type="project" value="UniProtKB-UniRule"/>
</dbReference>
<comment type="catalytic activity">
    <reaction evidence="1 7">
        <text>3-dehydroquinate = 3-dehydroshikimate + H2O</text>
        <dbReference type="Rhea" id="RHEA:21096"/>
        <dbReference type="ChEBI" id="CHEBI:15377"/>
        <dbReference type="ChEBI" id="CHEBI:16630"/>
        <dbReference type="ChEBI" id="CHEBI:32364"/>
        <dbReference type="EC" id="4.2.1.10"/>
    </reaction>
</comment>
<feature type="site" description="Transition state stabilizer" evidence="7 10">
    <location>
        <position position="18"/>
    </location>
</feature>
<dbReference type="InterPro" id="IPR036441">
    <property type="entry name" value="DHquinase_II_sf"/>
</dbReference>
<dbReference type="NCBIfam" id="NF003807">
    <property type="entry name" value="PRK05395.1-4"/>
    <property type="match status" value="1"/>
</dbReference>
<evidence type="ECO:0000256" key="4">
    <source>
        <dbReference type="ARBA" id="ARBA00011193"/>
    </source>
</evidence>
<dbReference type="AlphaFoldDB" id="A0A1F6ARK7"/>
<dbReference type="NCBIfam" id="NF003805">
    <property type="entry name" value="PRK05395.1-2"/>
    <property type="match status" value="1"/>
</dbReference>
<keyword evidence="7" id="KW-0057">Aromatic amino acid biosynthesis</keyword>